<accession>A0A060VVC2</accession>
<reference evidence="2" key="2">
    <citation type="submission" date="2014-03" db="EMBL/GenBank/DDBJ databases">
        <authorList>
            <person name="Genoscope - CEA"/>
        </authorList>
    </citation>
    <scope>NUCLEOTIDE SEQUENCE</scope>
</reference>
<reference evidence="2" key="1">
    <citation type="journal article" date="2014" name="Nat. Commun.">
        <title>The rainbow trout genome provides novel insights into evolution after whole-genome duplication in vertebrates.</title>
        <authorList>
            <person name="Berthelot C."/>
            <person name="Brunet F."/>
            <person name="Chalopin D."/>
            <person name="Juanchich A."/>
            <person name="Bernard M."/>
            <person name="Noel B."/>
            <person name="Bento P."/>
            <person name="Da Silva C."/>
            <person name="Labadie K."/>
            <person name="Alberti A."/>
            <person name="Aury J.M."/>
            <person name="Louis A."/>
            <person name="Dehais P."/>
            <person name="Bardou P."/>
            <person name="Montfort J."/>
            <person name="Klopp C."/>
            <person name="Cabau C."/>
            <person name="Gaspin C."/>
            <person name="Thorgaard G.H."/>
            <person name="Boussaha M."/>
            <person name="Quillet E."/>
            <person name="Guyomard R."/>
            <person name="Galiana D."/>
            <person name="Bobe J."/>
            <person name="Volff J.N."/>
            <person name="Genet C."/>
            <person name="Wincker P."/>
            <person name="Jaillon O."/>
            <person name="Roest Crollius H."/>
            <person name="Guiguen Y."/>
        </authorList>
    </citation>
    <scope>NUCLEOTIDE SEQUENCE [LARGE SCALE GENOMIC DNA]</scope>
</reference>
<evidence type="ECO:0000313" key="2">
    <source>
        <dbReference type="EMBL" id="CDQ58943.1"/>
    </source>
</evidence>
<dbReference type="EMBL" id="FR904314">
    <property type="protein sequence ID" value="CDQ58943.1"/>
    <property type="molecule type" value="Genomic_DNA"/>
</dbReference>
<protein>
    <submittedName>
        <fullName evidence="2">Uncharacterized protein</fullName>
    </submittedName>
</protein>
<evidence type="ECO:0000313" key="3">
    <source>
        <dbReference type="Proteomes" id="UP000193380"/>
    </source>
</evidence>
<gene>
    <name evidence="2" type="ORF">GSONMT00078772001</name>
</gene>
<organism evidence="2 3">
    <name type="scientific">Oncorhynchus mykiss</name>
    <name type="common">Rainbow trout</name>
    <name type="synonym">Salmo gairdneri</name>
    <dbReference type="NCBI Taxonomy" id="8022"/>
    <lineage>
        <taxon>Eukaryota</taxon>
        <taxon>Metazoa</taxon>
        <taxon>Chordata</taxon>
        <taxon>Craniata</taxon>
        <taxon>Vertebrata</taxon>
        <taxon>Euteleostomi</taxon>
        <taxon>Actinopterygii</taxon>
        <taxon>Neopterygii</taxon>
        <taxon>Teleostei</taxon>
        <taxon>Protacanthopterygii</taxon>
        <taxon>Salmoniformes</taxon>
        <taxon>Salmonidae</taxon>
        <taxon>Salmoninae</taxon>
        <taxon>Oncorhynchus</taxon>
    </lineage>
</organism>
<sequence>MEVLANAAVAEICKVVDDDYAVFRLEITQSQKENRALRRKLQLLELKVSRERGLASPSSVKILDRYRGVERGEGHLTAGHRSFVKLTGHNTWREDQPITVDEGSGTSTQQVIVIESADAESADAEAASPGVKQEKTEAEEEPWHSRDIQTGAHPVAMEYPTTATVLPMTRRSITEEVEGPEVLLVNEEGLGNPEGTMVMEDNQTTPPPEPTEEPTEQHRTTHSLTEVSPLNYCLNGIISGPVSTKPLRVGVLFLDQFCLLDNHE</sequence>
<evidence type="ECO:0000256" key="1">
    <source>
        <dbReference type="SAM" id="MobiDB-lite"/>
    </source>
</evidence>
<dbReference type="PaxDb" id="8022-A0A060VVC2"/>
<feature type="region of interest" description="Disordered" evidence="1">
    <location>
        <begin position="119"/>
        <end position="144"/>
    </location>
</feature>
<proteinExistence type="predicted"/>
<feature type="compositionally biased region" description="Basic and acidic residues" evidence="1">
    <location>
        <begin position="132"/>
        <end position="144"/>
    </location>
</feature>
<feature type="region of interest" description="Disordered" evidence="1">
    <location>
        <begin position="201"/>
        <end position="223"/>
    </location>
</feature>
<name>A0A060VVC2_ONCMY</name>
<dbReference type="AlphaFoldDB" id="A0A060VVC2"/>
<dbReference type="Proteomes" id="UP000193380">
    <property type="component" value="Unassembled WGS sequence"/>
</dbReference>